<dbReference type="InterPro" id="IPR008491">
    <property type="entry name" value="CDK5RAP3"/>
</dbReference>
<dbReference type="InParanoid" id="A0A2R5G973"/>
<sequence length="837" mass="91294">MTVLAPTQTARPKPKTSKRVFKRREDGENELRCACKANWHNLATQLVKRDGVDVECGRKDIVRKSARARASPFILAAQAGGTETLTRLLELGADLRQIDQTTGRNALHWACKRGHFEAIRFLIARGLDPCKPDASGCTCLMLAAWWGHLKVCKFLLTGPAASSRHVNLRDNIRGWTALFGAARNSQTLIVDLLLSKNIAADPDILDRAGRPALLLCTDATTVSRLLLAGASCVAVDPGTGRTALHWAAEMGDLALVDMIIEHIVHNLRDPAALRDLVTRSDISLFPEALISAQQQQLQLLTLRGSEVVGLGGGRGAGDAGDHGQSLAPTRIPVDRVEELLRSGGVVDLAAAACRPRIEELRKRAQKALEGLPHDAFSPESDLGGGLERELGLDTNADIKTELTVFDCERALHMTLARLSEDRAAKRFFSRAYCDPSLEALRQVIEDFRADRIHLVQGARLLERHVQFELSFVLSQIAKKDREAAAAQRKILVCERNIKTHHRAFQERCDELGILGGDLAGELQHRAVQRLPEKLNALREAVRSADVGDALEYFDQFRESQGAAEVGGTVVALSALRDARRESLCAQNRSSEDMGEVSDVPAQTPSSGALVEGDANRATQLAELSGVASEADEIDWDIDLEDDILNVHADLANNGSPDGDATLKAAAHVVPDGDLTSPEAREAVLQDLLVLRAFLRQRLAEIDAPSADAAAMAWLDVGAATARSRADVTRFLEAVSNAEKLFHDKQLAELTTICQGGACFQRMLVELEQLRSREVKSRNSANRLSAKRTQLEADKRRLIPMRGALEGRVRVLKADMEDALQEVFDGKPFAISGIAKFL</sequence>
<feature type="repeat" description="ANK" evidence="3">
    <location>
        <begin position="239"/>
        <end position="262"/>
    </location>
</feature>
<protein>
    <submittedName>
        <fullName evidence="5">Ankyrin repeat domain-containing protein 50</fullName>
    </submittedName>
</protein>
<dbReference type="PROSITE" id="PS50088">
    <property type="entry name" value="ANK_REPEAT"/>
    <property type="match status" value="3"/>
</dbReference>
<proteinExistence type="predicted"/>
<dbReference type="Pfam" id="PF05600">
    <property type="entry name" value="CDK5RAP3"/>
    <property type="match status" value="1"/>
</dbReference>
<feature type="repeat" description="ANK" evidence="3">
    <location>
        <begin position="102"/>
        <end position="134"/>
    </location>
</feature>
<dbReference type="SUPFAM" id="SSF48403">
    <property type="entry name" value="Ankyrin repeat"/>
    <property type="match status" value="1"/>
</dbReference>
<reference evidence="5 6" key="1">
    <citation type="submission" date="2017-12" db="EMBL/GenBank/DDBJ databases">
        <title>Sequencing, de novo assembly and annotation of complete genome of a new Thraustochytrid species, strain FCC1311.</title>
        <authorList>
            <person name="Sedici K."/>
            <person name="Godart F."/>
            <person name="Aiese Cigliano R."/>
            <person name="Sanseverino W."/>
            <person name="Barakat M."/>
            <person name="Ortet P."/>
            <person name="Marechal E."/>
            <person name="Cagnac O."/>
            <person name="Amato A."/>
        </authorList>
    </citation>
    <scope>NUCLEOTIDE SEQUENCE [LARGE SCALE GENOMIC DNA]</scope>
</reference>
<dbReference type="SMART" id="SM00248">
    <property type="entry name" value="ANK"/>
    <property type="match status" value="6"/>
</dbReference>
<dbReference type="OrthoDB" id="340432at2759"/>
<dbReference type="PROSITE" id="PS50297">
    <property type="entry name" value="ANK_REP_REGION"/>
    <property type="match status" value="2"/>
</dbReference>
<dbReference type="EMBL" id="BEYU01000006">
    <property type="protein sequence ID" value="GBG24611.1"/>
    <property type="molecule type" value="Genomic_DNA"/>
</dbReference>
<evidence type="ECO:0000256" key="4">
    <source>
        <dbReference type="SAM" id="MobiDB-lite"/>
    </source>
</evidence>
<keyword evidence="6" id="KW-1185">Reference proteome</keyword>
<keyword evidence="2 3" id="KW-0040">ANK repeat</keyword>
<evidence type="ECO:0000256" key="1">
    <source>
        <dbReference type="ARBA" id="ARBA00022737"/>
    </source>
</evidence>
<evidence type="ECO:0000313" key="6">
    <source>
        <dbReference type="Proteomes" id="UP000241890"/>
    </source>
</evidence>
<feature type="region of interest" description="Disordered" evidence="4">
    <location>
        <begin position="1"/>
        <end position="23"/>
    </location>
</feature>
<name>A0A2R5G973_9STRA</name>
<feature type="compositionally biased region" description="Polar residues" evidence="4">
    <location>
        <begin position="1"/>
        <end position="10"/>
    </location>
</feature>
<feature type="compositionally biased region" description="Basic residues" evidence="4">
    <location>
        <begin position="12"/>
        <end position="22"/>
    </location>
</feature>
<feature type="repeat" description="ANK" evidence="3">
    <location>
        <begin position="68"/>
        <end position="100"/>
    </location>
</feature>
<dbReference type="AlphaFoldDB" id="A0A2R5G973"/>
<dbReference type="InterPro" id="IPR036770">
    <property type="entry name" value="Ankyrin_rpt-contain_sf"/>
</dbReference>
<organism evidence="5 6">
    <name type="scientific">Hondaea fermentalgiana</name>
    <dbReference type="NCBI Taxonomy" id="2315210"/>
    <lineage>
        <taxon>Eukaryota</taxon>
        <taxon>Sar</taxon>
        <taxon>Stramenopiles</taxon>
        <taxon>Bigyra</taxon>
        <taxon>Labyrinthulomycetes</taxon>
        <taxon>Thraustochytrida</taxon>
        <taxon>Thraustochytriidae</taxon>
        <taxon>Hondaea</taxon>
    </lineage>
</organism>
<evidence type="ECO:0000256" key="3">
    <source>
        <dbReference type="PROSITE-ProRule" id="PRU00023"/>
    </source>
</evidence>
<dbReference type="Proteomes" id="UP000241890">
    <property type="component" value="Unassembled WGS sequence"/>
</dbReference>
<dbReference type="Pfam" id="PF12796">
    <property type="entry name" value="Ank_2"/>
    <property type="match status" value="2"/>
</dbReference>
<dbReference type="PANTHER" id="PTHR24171">
    <property type="entry name" value="ANKYRIN REPEAT DOMAIN-CONTAINING PROTEIN 39-RELATED"/>
    <property type="match status" value="1"/>
</dbReference>
<dbReference type="InterPro" id="IPR002110">
    <property type="entry name" value="Ankyrin_rpt"/>
</dbReference>
<evidence type="ECO:0000313" key="5">
    <source>
        <dbReference type="EMBL" id="GBG24611.1"/>
    </source>
</evidence>
<dbReference type="Gene3D" id="1.25.40.20">
    <property type="entry name" value="Ankyrin repeat-containing domain"/>
    <property type="match status" value="2"/>
</dbReference>
<evidence type="ECO:0000256" key="2">
    <source>
        <dbReference type="ARBA" id="ARBA00023043"/>
    </source>
</evidence>
<dbReference type="PANTHER" id="PTHR24171:SF9">
    <property type="entry name" value="ANKYRIN REPEAT DOMAIN-CONTAINING PROTEIN 39"/>
    <property type="match status" value="1"/>
</dbReference>
<comment type="caution">
    <text evidence="5">The sequence shown here is derived from an EMBL/GenBank/DDBJ whole genome shotgun (WGS) entry which is preliminary data.</text>
</comment>
<keyword evidence="1" id="KW-0677">Repeat</keyword>
<gene>
    <name evidence="5" type="ORF">FCC1311_008302</name>
</gene>
<feature type="region of interest" description="Disordered" evidence="4">
    <location>
        <begin position="585"/>
        <end position="609"/>
    </location>
</feature>
<accession>A0A2R5G973</accession>